<accession>A0A385YSX7</accession>
<evidence type="ECO:0000256" key="1">
    <source>
        <dbReference type="ARBA" id="ARBA00022448"/>
    </source>
</evidence>
<dbReference type="SUPFAM" id="SSF46626">
    <property type="entry name" value="Cytochrome c"/>
    <property type="match status" value="1"/>
</dbReference>
<dbReference type="InterPro" id="IPR012218">
    <property type="entry name" value="Cyt_c_BACSU-c550-type"/>
</dbReference>
<evidence type="ECO:0000259" key="9">
    <source>
        <dbReference type="PROSITE" id="PS51007"/>
    </source>
</evidence>
<dbReference type="OrthoDB" id="7933886at2"/>
<evidence type="ECO:0000256" key="2">
    <source>
        <dbReference type="ARBA" id="ARBA00022617"/>
    </source>
</evidence>
<dbReference type="NCBIfam" id="NF045773">
    <property type="entry name" value="cytochro_C550"/>
    <property type="match status" value="1"/>
</dbReference>
<keyword evidence="11" id="KW-1185">Reference proteome</keyword>
<keyword evidence="5 7" id="KW-0408">Iron</keyword>
<dbReference type="PANTHER" id="PTHR37823:SF2">
    <property type="entry name" value="CYTOCHROME C-550"/>
    <property type="match status" value="1"/>
</dbReference>
<dbReference type="PIRSF" id="PIRSF000025">
    <property type="entry name" value="Cytc_Bsub_c550"/>
    <property type="match status" value="1"/>
</dbReference>
<keyword evidence="1" id="KW-0813">Transport</keyword>
<dbReference type="InterPro" id="IPR051811">
    <property type="entry name" value="Cytochrome_c550/c551-like"/>
</dbReference>
<keyword evidence="8" id="KW-1133">Transmembrane helix</keyword>
<reference evidence="11" key="1">
    <citation type="submission" date="2018-09" db="EMBL/GenBank/DDBJ databases">
        <authorList>
            <person name="Zhu H."/>
        </authorList>
    </citation>
    <scope>NUCLEOTIDE SEQUENCE [LARGE SCALE GENOMIC DNA]</scope>
    <source>
        <strain evidence="11">K2R23-3</strain>
    </source>
</reference>
<dbReference type="GO" id="GO:0020037">
    <property type="term" value="F:heme binding"/>
    <property type="evidence" value="ECO:0007669"/>
    <property type="project" value="InterPro"/>
</dbReference>
<evidence type="ECO:0000256" key="3">
    <source>
        <dbReference type="ARBA" id="ARBA00022723"/>
    </source>
</evidence>
<evidence type="ECO:0000256" key="8">
    <source>
        <dbReference type="SAM" id="Phobius"/>
    </source>
</evidence>
<protein>
    <submittedName>
        <fullName evidence="10">Cytochrome c</fullName>
    </submittedName>
</protein>
<dbReference type="RefSeq" id="WP_119883340.1">
    <property type="nucleotide sequence ID" value="NZ_CP032418.1"/>
</dbReference>
<evidence type="ECO:0000256" key="4">
    <source>
        <dbReference type="ARBA" id="ARBA00022982"/>
    </source>
</evidence>
<feature type="binding site" description="axial binding residue" evidence="7">
    <location>
        <position position="97"/>
    </location>
    <ligand>
        <name>heme c</name>
        <dbReference type="ChEBI" id="CHEBI:61717"/>
    </ligand>
    <ligandPart>
        <name>Fe</name>
        <dbReference type="ChEBI" id="CHEBI:18248"/>
    </ligandPart>
</feature>
<dbReference type="Gene3D" id="1.10.760.10">
    <property type="entry name" value="Cytochrome c-like domain"/>
    <property type="match status" value="1"/>
</dbReference>
<sequence length="118" mass="12461">MQKNPIVAFLLIMAFGIGLIFFLSVEGVEKKKEIAEGHGEGEATEETAEFDPEAFAQSKCIACHGGDLTGASAPSLVDTKLSQEEIAEVLTNGRGGMPAGLVPAENIEAMAEYVFSLE</sequence>
<feature type="binding site" description="covalent" evidence="6">
    <location>
        <position position="63"/>
    </location>
    <ligand>
        <name>heme c</name>
        <dbReference type="ChEBI" id="CHEBI:61717"/>
    </ligand>
</feature>
<dbReference type="AlphaFoldDB" id="A0A385YSX7"/>
<dbReference type="InterPro" id="IPR009056">
    <property type="entry name" value="Cyt_c-like_dom"/>
</dbReference>
<name>A0A385YSX7_9BACL</name>
<dbReference type="GO" id="GO:0009055">
    <property type="term" value="F:electron transfer activity"/>
    <property type="evidence" value="ECO:0007669"/>
    <property type="project" value="InterPro"/>
</dbReference>
<feature type="binding site" description="covalent" evidence="6">
    <location>
        <position position="60"/>
    </location>
    <ligand>
        <name>heme c</name>
        <dbReference type="ChEBI" id="CHEBI:61717"/>
    </ligand>
</feature>
<dbReference type="InterPro" id="IPR054780">
    <property type="entry name" value="Cytochro_C550_firm"/>
</dbReference>
<gene>
    <name evidence="10" type="ORF">D3873_06770</name>
</gene>
<proteinExistence type="predicted"/>
<dbReference type="Proteomes" id="UP000265725">
    <property type="component" value="Chromosome"/>
</dbReference>
<evidence type="ECO:0000256" key="6">
    <source>
        <dbReference type="PIRSR" id="PIRSR000025-1"/>
    </source>
</evidence>
<keyword evidence="8" id="KW-0812">Transmembrane</keyword>
<feature type="transmembrane region" description="Helical" evidence="8">
    <location>
        <begin position="6"/>
        <end position="25"/>
    </location>
</feature>
<dbReference type="PROSITE" id="PS51007">
    <property type="entry name" value="CYTC"/>
    <property type="match status" value="1"/>
</dbReference>
<keyword evidence="2 6" id="KW-0349">Heme</keyword>
<feature type="binding site" description="axial binding residue" evidence="7">
    <location>
        <position position="64"/>
    </location>
    <ligand>
        <name>heme c</name>
        <dbReference type="ChEBI" id="CHEBI:61717"/>
    </ligand>
    <ligandPart>
        <name>Fe</name>
        <dbReference type="ChEBI" id="CHEBI:18248"/>
    </ligandPart>
</feature>
<dbReference type="GO" id="GO:0005506">
    <property type="term" value="F:iron ion binding"/>
    <property type="evidence" value="ECO:0007669"/>
    <property type="project" value="InterPro"/>
</dbReference>
<dbReference type="GO" id="GO:0016020">
    <property type="term" value="C:membrane"/>
    <property type="evidence" value="ECO:0007669"/>
    <property type="project" value="InterPro"/>
</dbReference>
<comment type="PTM">
    <text evidence="6">Binds 1 heme c group covalently per subunit.</text>
</comment>
<evidence type="ECO:0000313" key="10">
    <source>
        <dbReference type="EMBL" id="AYC29601.1"/>
    </source>
</evidence>
<dbReference type="InterPro" id="IPR036909">
    <property type="entry name" value="Cyt_c-like_dom_sf"/>
</dbReference>
<organism evidence="10 11">
    <name type="scientific">Paenisporosarcina cavernae</name>
    <dbReference type="NCBI Taxonomy" id="2320858"/>
    <lineage>
        <taxon>Bacteria</taxon>
        <taxon>Bacillati</taxon>
        <taxon>Bacillota</taxon>
        <taxon>Bacilli</taxon>
        <taxon>Bacillales</taxon>
        <taxon>Caryophanaceae</taxon>
        <taxon>Paenisporosarcina</taxon>
    </lineage>
</organism>
<dbReference type="KEGG" id="paek:D3873_06770"/>
<dbReference type="Pfam" id="PF13442">
    <property type="entry name" value="Cytochrome_CBB3"/>
    <property type="match status" value="1"/>
</dbReference>
<dbReference type="PANTHER" id="PTHR37823">
    <property type="entry name" value="CYTOCHROME C-553-LIKE"/>
    <property type="match status" value="1"/>
</dbReference>
<feature type="domain" description="Cytochrome c" evidence="9">
    <location>
        <begin position="46"/>
        <end position="118"/>
    </location>
</feature>
<keyword evidence="4" id="KW-0249">Electron transport</keyword>
<keyword evidence="8" id="KW-0472">Membrane</keyword>
<evidence type="ECO:0000256" key="7">
    <source>
        <dbReference type="PIRSR" id="PIRSR000025-2"/>
    </source>
</evidence>
<keyword evidence="3 7" id="KW-0479">Metal-binding</keyword>
<evidence type="ECO:0000256" key="5">
    <source>
        <dbReference type="ARBA" id="ARBA00023004"/>
    </source>
</evidence>
<evidence type="ECO:0000313" key="11">
    <source>
        <dbReference type="Proteomes" id="UP000265725"/>
    </source>
</evidence>
<dbReference type="EMBL" id="CP032418">
    <property type="protein sequence ID" value="AYC29601.1"/>
    <property type="molecule type" value="Genomic_DNA"/>
</dbReference>